<evidence type="ECO:0000256" key="1">
    <source>
        <dbReference type="SAM" id="MobiDB-lite"/>
    </source>
</evidence>
<accession>A0A699V130</accession>
<reference evidence="2" key="1">
    <citation type="journal article" date="2019" name="Sci. Rep.">
        <title>Draft genome of Tanacetum cinerariifolium, the natural source of mosquito coil.</title>
        <authorList>
            <person name="Yamashiro T."/>
            <person name="Shiraishi A."/>
            <person name="Satake H."/>
            <person name="Nakayama K."/>
        </authorList>
    </citation>
    <scope>NUCLEOTIDE SEQUENCE</scope>
</reference>
<evidence type="ECO:0000313" key="2">
    <source>
        <dbReference type="EMBL" id="GFD27056.1"/>
    </source>
</evidence>
<dbReference type="AlphaFoldDB" id="A0A699V130"/>
<organism evidence="2">
    <name type="scientific">Tanacetum cinerariifolium</name>
    <name type="common">Dalmatian daisy</name>
    <name type="synonym">Chrysanthemum cinerariifolium</name>
    <dbReference type="NCBI Taxonomy" id="118510"/>
    <lineage>
        <taxon>Eukaryota</taxon>
        <taxon>Viridiplantae</taxon>
        <taxon>Streptophyta</taxon>
        <taxon>Embryophyta</taxon>
        <taxon>Tracheophyta</taxon>
        <taxon>Spermatophyta</taxon>
        <taxon>Magnoliopsida</taxon>
        <taxon>eudicotyledons</taxon>
        <taxon>Gunneridae</taxon>
        <taxon>Pentapetalae</taxon>
        <taxon>asterids</taxon>
        <taxon>campanulids</taxon>
        <taxon>Asterales</taxon>
        <taxon>Asteraceae</taxon>
        <taxon>Asteroideae</taxon>
        <taxon>Anthemideae</taxon>
        <taxon>Anthemidinae</taxon>
        <taxon>Tanacetum</taxon>
    </lineage>
</organism>
<gene>
    <name evidence="2" type="ORF">Tci_899025</name>
</gene>
<protein>
    <submittedName>
        <fullName evidence="2">Uncharacterized protein</fullName>
    </submittedName>
</protein>
<dbReference type="EMBL" id="BKCJ011373886">
    <property type="protein sequence ID" value="GFD27056.1"/>
    <property type="molecule type" value="Genomic_DNA"/>
</dbReference>
<proteinExistence type="predicted"/>
<feature type="region of interest" description="Disordered" evidence="1">
    <location>
        <begin position="40"/>
        <end position="64"/>
    </location>
</feature>
<feature type="non-terminal residue" evidence="2">
    <location>
        <position position="64"/>
    </location>
</feature>
<name>A0A699V130_TANCI</name>
<comment type="caution">
    <text evidence="2">The sequence shown here is derived from an EMBL/GenBank/DDBJ whole genome shotgun (WGS) entry which is preliminary data.</text>
</comment>
<sequence length="64" mass="7595">MGGYKYSQLKAKTFEEFQGLYERQKRVIDDFKPMDSYDAVEKEKVLEEPDNTKIEVKEEGDKEN</sequence>